<dbReference type="EMBL" id="CM001466">
    <property type="protein sequence ID" value="EHY88576.1"/>
    <property type="molecule type" value="Genomic_DNA"/>
</dbReference>
<evidence type="ECO:0000256" key="1">
    <source>
        <dbReference type="ARBA" id="ARBA00004496"/>
    </source>
</evidence>
<dbReference type="InterPro" id="IPR025734">
    <property type="entry name" value="EspG"/>
</dbReference>
<sequence>MSETFEFTLGSVEADIVGQALGVNVRRFPLKLRNTTTDPARRRRLAILVAEQLVERGLATSTVLHPAVRTAFGLFADHRVSGSISGVDGFGDDIAVLVLTDGAQALGVTQNAKSDDLLFSLFSDDEIVDVLTGVLPDMPPVAGSEVVLRARADAPATAWDARKAAERAEDEEETDAFGNLQVAGRVDVPRGARRGFRAGDEDRLRQAMAGRRLGGGAIGVSGRGGTVSRSWGWLDTEEGRYLVLSEREQDEQVITYRPAGRADVAGAFRDGLARAY</sequence>
<proteinExistence type="inferred from homology"/>
<comment type="subcellular location">
    <subcellularLocation>
        <location evidence="1">Cytoplasm</location>
    </subcellularLocation>
</comment>
<gene>
    <name evidence="5" type="ORF">SacazDRAFT_01652</name>
</gene>
<evidence type="ECO:0000256" key="3">
    <source>
        <dbReference type="ARBA" id="ARBA00022490"/>
    </source>
</evidence>
<dbReference type="RefSeq" id="WP_005440405.1">
    <property type="nucleotide sequence ID" value="NZ_CM001466.1"/>
</dbReference>
<evidence type="ECO:0000313" key="5">
    <source>
        <dbReference type="EMBL" id="EHY88576.1"/>
    </source>
</evidence>
<reference evidence="5 6" key="1">
    <citation type="journal article" date="2012" name="Stand. Genomic Sci.">
        <title>Genome sequence of the soil bacterium Saccharomonospora azurea type strain (NA-128(T)).</title>
        <authorList>
            <person name="Klenk H.P."/>
            <person name="Held B."/>
            <person name="Lucas S."/>
            <person name="Lapidus A."/>
            <person name="Copeland A."/>
            <person name="Hammon N."/>
            <person name="Pitluck S."/>
            <person name="Goodwin L.A."/>
            <person name="Han C."/>
            <person name="Tapia R."/>
            <person name="Brambilla E.M."/>
            <person name="Potter G."/>
            <person name="Land M."/>
            <person name="Ivanova N."/>
            <person name="Rohde M."/>
            <person name="Goker M."/>
            <person name="Detter J.C."/>
            <person name="Kyrpides N.C."/>
            <person name="Woyke T."/>
        </authorList>
    </citation>
    <scope>NUCLEOTIDE SEQUENCE [LARGE SCALE GENOMIC DNA]</scope>
    <source>
        <strain evidence="5 6">NA-128</strain>
    </source>
</reference>
<evidence type="ECO:0000256" key="2">
    <source>
        <dbReference type="ARBA" id="ARBA00006411"/>
    </source>
</evidence>
<accession>H8GA49</accession>
<dbReference type="AlphaFoldDB" id="H8GA49"/>
<comment type="similarity">
    <text evidence="2">Belongs to the EspG family.</text>
</comment>
<keyword evidence="6" id="KW-1185">Reference proteome</keyword>
<protein>
    <recommendedName>
        <fullName evidence="7">EspG family</fullName>
    </recommendedName>
</protein>
<keyword evidence="3" id="KW-0963">Cytoplasm</keyword>
<dbReference type="Proteomes" id="UP000004705">
    <property type="component" value="Chromosome"/>
</dbReference>
<organism evidence="5 6">
    <name type="scientific">Saccharomonospora azurea NA-128</name>
    <dbReference type="NCBI Taxonomy" id="882081"/>
    <lineage>
        <taxon>Bacteria</taxon>
        <taxon>Bacillati</taxon>
        <taxon>Actinomycetota</taxon>
        <taxon>Actinomycetes</taxon>
        <taxon>Pseudonocardiales</taxon>
        <taxon>Pseudonocardiaceae</taxon>
        <taxon>Saccharomonospora</taxon>
    </lineage>
</organism>
<evidence type="ECO:0000313" key="6">
    <source>
        <dbReference type="Proteomes" id="UP000004705"/>
    </source>
</evidence>
<evidence type="ECO:0008006" key="7">
    <source>
        <dbReference type="Google" id="ProtNLM"/>
    </source>
</evidence>
<keyword evidence="4" id="KW-0143">Chaperone</keyword>
<dbReference type="Pfam" id="PF14011">
    <property type="entry name" value="ESX-1_EspG"/>
    <property type="match status" value="1"/>
</dbReference>
<name>H8GA49_9PSEU</name>
<evidence type="ECO:0000256" key="4">
    <source>
        <dbReference type="ARBA" id="ARBA00023186"/>
    </source>
</evidence>
<dbReference type="HOGENOM" id="CLU_982245_0_0_11"/>
<dbReference type="OrthoDB" id="3687316at2"/>